<name>A0ABU0XT13_9BURK</name>
<dbReference type="EMBL" id="JAVFKP010000002">
    <property type="protein sequence ID" value="MDQ4626110.1"/>
    <property type="molecule type" value="Genomic_DNA"/>
</dbReference>
<proteinExistence type="predicted"/>
<dbReference type="RefSeq" id="WP_307779364.1">
    <property type="nucleotide sequence ID" value="NZ_JAVFKP010000002.1"/>
</dbReference>
<accession>A0ABU0XT13</accession>
<protein>
    <submittedName>
        <fullName evidence="1">Uncharacterized protein</fullName>
    </submittedName>
</protein>
<evidence type="ECO:0000313" key="2">
    <source>
        <dbReference type="Proteomes" id="UP001237592"/>
    </source>
</evidence>
<reference evidence="1 2" key="1">
    <citation type="submission" date="2023-08" db="EMBL/GenBank/DDBJ databases">
        <title>Draft genome sequence of Janthinobacterium lividum.</title>
        <authorList>
            <person name="Chun B.H."/>
            <person name="Lee Y."/>
        </authorList>
    </citation>
    <scope>NUCLEOTIDE SEQUENCE [LARGE SCALE GENOMIC DNA]</scope>
    <source>
        <strain evidence="1 2">AMJK</strain>
    </source>
</reference>
<comment type="caution">
    <text evidence="1">The sequence shown here is derived from an EMBL/GenBank/DDBJ whole genome shotgun (WGS) entry which is preliminary data.</text>
</comment>
<evidence type="ECO:0000313" key="1">
    <source>
        <dbReference type="EMBL" id="MDQ4626110.1"/>
    </source>
</evidence>
<sequence>MATKEQVAAFSLKFDLGLLRMVGIVQPDSFRHFLRKVGYSVGLENTLSRFTDFCELYSSTPQLKNSDWQTLVHEKWGLKTKNIADVFSSLGIAQITTQGVFAGPFGEAGAICIRLLEKREEVELALRHLFGLSVLLADGDIFFNCLASEFKSDRIATRLKGMVLGKRQELFDIFKGQADREAIASAITIERQRSNKGGAVKGSRLTMAASKGLAGISKNLGLPTAKDVNRMDPPSDDYFRHIVPSRREWAKSLGFCDGDGRISPAGWRILHCLGKGGFVFPGGEYSLRPTKFELECNRLSAIPELTESAPRTWDYVFLVANGLSVEDLKLSTEIDGKALELQTVAFFKIFRELSQDRRLVRKELPLFVALSSYMAISRARGEDLVDYDAWLRDYVPSGPGIKVRSSRTIEIGILISNDGRN</sequence>
<keyword evidence="2" id="KW-1185">Reference proteome</keyword>
<dbReference type="Proteomes" id="UP001237592">
    <property type="component" value="Unassembled WGS sequence"/>
</dbReference>
<gene>
    <name evidence="1" type="ORF">RB624_09455</name>
</gene>
<organism evidence="1 2">
    <name type="scientific">Janthinobacterium lividum</name>
    <dbReference type="NCBI Taxonomy" id="29581"/>
    <lineage>
        <taxon>Bacteria</taxon>
        <taxon>Pseudomonadati</taxon>
        <taxon>Pseudomonadota</taxon>
        <taxon>Betaproteobacteria</taxon>
        <taxon>Burkholderiales</taxon>
        <taxon>Oxalobacteraceae</taxon>
        <taxon>Janthinobacterium</taxon>
    </lineage>
</organism>